<dbReference type="InterPro" id="IPR022506">
    <property type="entry name" value="Metallophosphoesterase_PPA1498"/>
</dbReference>
<keyword evidence="3" id="KW-1185">Reference proteome</keyword>
<dbReference type="EMBL" id="VFOP01000001">
    <property type="protein sequence ID" value="TQL51885.1"/>
    <property type="molecule type" value="Genomic_DNA"/>
</dbReference>
<dbReference type="RefSeq" id="WP_141785835.1">
    <property type="nucleotide sequence ID" value="NZ_BAAAIK010000001.1"/>
</dbReference>
<evidence type="ECO:0000259" key="1">
    <source>
        <dbReference type="Pfam" id="PF00149"/>
    </source>
</evidence>
<dbReference type="PANTHER" id="PTHR43143:SF1">
    <property type="entry name" value="SERINE_THREONINE-PROTEIN PHOSPHATASE CPPED1"/>
    <property type="match status" value="1"/>
</dbReference>
<dbReference type="Pfam" id="PF00149">
    <property type="entry name" value="Metallophos"/>
    <property type="match status" value="1"/>
</dbReference>
<sequence>MTTGHGAGTPPEHRMHPDRPVVRAEVLTQGNLAPYHGLSAGPPEPHIVRTDLTGGTPSGTPRSLWHVAHLTDVQLIDAQSPSRLEAVHELGIRPETTLMLPMQRPQELLAAHATELLVRRLNEHPGSAVTGAPLQAVVTTGDNVDNMQQNEVQAFLRLFSGGTVDLDSGGPAYQGYQDGSVDWAWAPEDPDNRWGRAHGFPVVPGLLSRALQPLEASGLEIPWLTCFGNHDGLIQGRVPATPELVDITLGHRKVTAVRAEDVADFTGDPMPAFRELRREVDPDPRRRPVSRAEYVAAHWDRGLPDGHGFTDQNLADGTAYYAYQGFEGIRLLVLDSTNPAGVFEGSLDREQFAWLGEQLRAATAADELVVVASHHPRSSMTNDLLAPGADQETEARVLGEEVGELLLAHPHVIAWFSGHIHRNRITAHTGPGGGGYWEISTSSVMDWPTQGRLVELLDHGDGLLSLRLTILDHEGPLRPSSVETVEDLAGWHRALAANDPHGVGGFEAHGSAVDRNVELLLRDPRGRA</sequence>
<feature type="domain" description="Calcineurin-like phosphoesterase" evidence="1">
    <location>
        <begin position="212"/>
        <end position="422"/>
    </location>
</feature>
<dbReference type="NCBIfam" id="TIGR03767">
    <property type="entry name" value="P_acnes_RR"/>
    <property type="match status" value="1"/>
</dbReference>
<accession>A0A542YUY1</accession>
<dbReference type="InterPro" id="IPR051918">
    <property type="entry name" value="STPP_CPPED1"/>
</dbReference>
<dbReference type="InterPro" id="IPR029052">
    <property type="entry name" value="Metallo-depent_PP-like"/>
</dbReference>
<dbReference type="InterPro" id="IPR004843">
    <property type="entry name" value="Calcineurin-like_PHP"/>
</dbReference>
<evidence type="ECO:0000313" key="3">
    <source>
        <dbReference type="Proteomes" id="UP000319516"/>
    </source>
</evidence>
<dbReference type="SUPFAM" id="SSF56300">
    <property type="entry name" value="Metallo-dependent phosphatases"/>
    <property type="match status" value="1"/>
</dbReference>
<name>A0A542YUY1_9MICO</name>
<reference evidence="2 3" key="1">
    <citation type="submission" date="2019-06" db="EMBL/GenBank/DDBJ databases">
        <title>Sequencing the genomes of 1000 actinobacteria strains.</title>
        <authorList>
            <person name="Klenk H.-P."/>
        </authorList>
    </citation>
    <scope>NUCLEOTIDE SEQUENCE [LARGE SCALE GENOMIC DNA]</scope>
    <source>
        <strain evidence="2 3">DSM 12335</strain>
    </source>
</reference>
<organism evidence="2 3">
    <name type="scientific">Ornithinicoccus hortensis</name>
    <dbReference type="NCBI Taxonomy" id="82346"/>
    <lineage>
        <taxon>Bacteria</taxon>
        <taxon>Bacillati</taxon>
        <taxon>Actinomycetota</taxon>
        <taxon>Actinomycetes</taxon>
        <taxon>Micrococcales</taxon>
        <taxon>Intrasporangiaceae</taxon>
        <taxon>Ornithinicoccus</taxon>
    </lineage>
</organism>
<proteinExistence type="predicted"/>
<protein>
    <submittedName>
        <fullName evidence="2">Metallophosphoesterase (TIGR03767 family)</fullName>
    </submittedName>
</protein>
<dbReference type="GO" id="GO:0016787">
    <property type="term" value="F:hydrolase activity"/>
    <property type="evidence" value="ECO:0007669"/>
    <property type="project" value="InterPro"/>
</dbReference>
<dbReference type="OrthoDB" id="8132905at2"/>
<evidence type="ECO:0000313" key="2">
    <source>
        <dbReference type="EMBL" id="TQL51885.1"/>
    </source>
</evidence>
<dbReference type="AlphaFoldDB" id="A0A542YUY1"/>
<comment type="caution">
    <text evidence="2">The sequence shown here is derived from an EMBL/GenBank/DDBJ whole genome shotgun (WGS) entry which is preliminary data.</text>
</comment>
<dbReference type="Proteomes" id="UP000319516">
    <property type="component" value="Unassembled WGS sequence"/>
</dbReference>
<dbReference type="PANTHER" id="PTHR43143">
    <property type="entry name" value="METALLOPHOSPHOESTERASE, CALCINEURIN SUPERFAMILY"/>
    <property type="match status" value="1"/>
</dbReference>
<dbReference type="Gene3D" id="3.60.21.10">
    <property type="match status" value="1"/>
</dbReference>
<gene>
    <name evidence="2" type="ORF">FB467_3052</name>
</gene>